<dbReference type="AlphaFoldDB" id="A0A3M7SL86"/>
<protein>
    <submittedName>
        <fullName evidence="2">Uncharacterized protein</fullName>
    </submittedName>
</protein>
<evidence type="ECO:0000313" key="2">
    <source>
        <dbReference type="EMBL" id="RNA36543.1"/>
    </source>
</evidence>
<evidence type="ECO:0000256" key="1">
    <source>
        <dbReference type="SAM" id="Phobius"/>
    </source>
</evidence>
<keyword evidence="1" id="KW-0812">Transmembrane</keyword>
<gene>
    <name evidence="2" type="ORF">BpHYR1_041377</name>
</gene>
<comment type="caution">
    <text evidence="2">The sequence shown here is derived from an EMBL/GenBank/DDBJ whole genome shotgun (WGS) entry which is preliminary data.</text>
</comment>
<dbReference type="EMBL" id="REGN01001171">
    <property type="protein sequence ID" value="RNA36543.1"/>
    <property type="molecule type" value="Genomic_DNA"/>
</dbReference>
<reference evidence="2 3" key="1">
    <citation type="journal article" date="2018" name="Sci. Rep.">
        <title>Genomic signatures of local adaptation to the degree of environmental predictability in rotifers.</title>
        <authorList>
            <person name="Franch-Gras L."/>
            <person name="Hahn C."/>
            <person name="Garcia-Roger E.M."/>
            <person name="Carmona M.J."/>
            <person name="Serra M."/>
            <person name="Gomez A."/>
        </authorList>
    </citation>
    <scope>NUCLEOTIDE SEQUENCE [LARGE SCALE GENOMIC DNA]</scope>
    <source>
        <strain evidence="2">HYR1</strain>
    </source>
</reference>
<keyword evidence="1" id="KW-0472">Membrane</keyword>
<dbReference type="Proteomes" id="UP000276133">
    <property type="component" value="Unassembled WGS sequence"/>
</dbReference>
<organism evidence="2 3">
    <name type="scientific">Brachionus plicatilis</name>
    <name type="common">Marine rotifer</name>
    <name type="synonym">Brachionus muelleri</name>
    <dbReference type="NCBI Taxonomy" id="10195"/>
    <lineage>
        <taxon>Eukaryota</taxon>
        <taxon>Metazoa</taxon>
        <taxon>Spiralia</taxon>
        <taxon>Gnathifera</taxon>
        <taxon>Rotifera</taxon>
        <taxon>Eurotatoria</taxon>
        <taxon>Monogononta</taxon>
        <taxon>Pseudotrocha</taxon>
        <taxon>Ploima</taxon>
        <taxon>Brachionidae</taxon>
        <taxon>Brachionus</taxon>
    </lineage>
</organism>
<proteinExistence type="predicted"/>
<name>A0A3M7SL86_BRAPC</name>
<keyword evidence="1" id="KW-1133">Transmembrane helix</keyword>
<sequence>MFLKQELLKYENYLKFVTIIQLWIGFNSIGSTFLAQWLLVSYTIQTFKAFWDTFSSSSFTETNSFLYFSIDQLLFLSLLPSCYWKNNKDNFKMLCSFLIESIDIGISLEMMNLPEYNPVPLMFLEVLFGKAKKTKIPYLNLKLKLILKILNPNLNPCSSSKISKIIDRFSQIALLRKSTKKKSNQQNLKGIDNVEEIGELAQNFNSNDLDELSHNLLEL</sequence>
<feature type="transmembrane region" description="Helical" evidence="1">
    <location>
        <begin position="64"/>
        <end position="84"/>
    </location>
</feature>
<keyword evidence="3" id="KW-1185">Reference proteome</keyword>
<evidence type="ECO:0000313" key="3">
    <source>
        <dbReference type="Proteomes" id="UP000276133"/>
    </source>
</evidence>
<feature type="transmembrane region" description="Helical" evidence="1">
    <location>
        <begin position="20"/>
        <end position="44"/>
    </location>
</feature>
<accession>A0A3M7SL86</accession>